<dbReference type="GO" id="GO:0051082">
    <property type="term" value="F:unfolded protein binding"/>
    <property type="evidence" value="ECO:0007669"/>
    <property type="project" value="TreeGrafter"/>
</dbReference>
<dbReference type="CDD" id="cd00446">
    <property type="entry name" value="GrpE"/>
    <property type="match status" value="1"/>
</dbReference>
<dbReference type="GO" id="GO:0042803">
    <property type="term" value="F:protein homodimerization activity"/>
    <property type="evidence" value="ECO:0007669"/>
    <property type="project" value="InterPro"/>
</dbReference>
<dbReference type="GO" id="GO:0030150">
    <property type="term" value="P:protein import into mitochondrial matrix"/>
    <property type="evidence" value="ECO:0007669"/>
    <property type="project" value="TreeGrafter"/>
</dbReference>
<dbReference type="Pfam" id="PF01025">
    <property type="entry name" value="GrpE"/>
    <property type="match status" value="1"/>
</dbReference>
<dbReference type="GO" id="GO:0006457">
    <property type="term" value="P:protein folding"/>
    <property type="evidence" value="ECO:0007669"/>
    <property type="project" value="InterPro"/>
</dbReference>
<evidence type="ECO:0000313" key="6">
    <source>
        <dbReference type="EMBL" id="EDV92106.1"/>
    </source>
</evidence>
<proteinExistence type="inferred from homology"/>
<dbReference type="PhylomeDB" id="B4JN13"/>
<dbReference type="SUPFAM" id="SSF51064">
    <property type="entry name" value="Head domain of nucleotide exchange factor GrpE"/>
    <property type="match status" value="1"/>
</dbReference>
<evidence type="ECO:0000256" key="1">
    <source>
        <dbReference type="ARBA" id="ARBA00004305"/>
    </source>
</evidence>
<dbReference type="InterPro" id="IPR009012">
    <property type="entry name" value="GrpE_head"/>
</dbReference>
<keyword evidence="4" id="KW-0496">Mitochondrion</keyword>
<dbReference type="SUPFAM" id="SSF58014">
    <property type="entry name" value="Coiled-coil domain of nucleotide exchange factor GrpE"/>
    <property type="match status" value="1"/>
</dbReference>
<comment type="similarity">
    <text evidence="2 5">Belongs to the GrpE family.</text>
</comment>
<sequence>MLVKRLRHIKANKATATNLCLSRVYGTETVEMPKGGASTAEIEWLTLELNVTKRANAGLLHKYKRTLAEGENMRNRLNKQIGDARIFGIQGFCKDLIDVADVLGQATEAVPKDRLDTNPDLQSLYEGLQLTRASLQQVFKRHGLETRDPINQKFDPNQHEALFQTVGATVEADTVVQVTKLGYQLHNRCIRPALVGVSKR</sequence>
<evidence type="ECO:0000256" key="2">
    <source>
        <dbReference type="ARBA" id="ARBA00009054"/>
    </source>
</evidence>
<dbReference type="PANTHER" id="PTHR21237:SF23">
    <property type="entry name" value="GRPE PROTEIN HOMOLOG, MITOCHONDRIAL"/>
    <property type="match status" value="1"/>
</dbReference>
<dbReference type="Proteomes" id="UP000001070">
    <property type="component" value="Unassembled WGS sequence"/>
</dbReference>
<dbReference type="EMBL" id="CH916371">
    <property type="protein sequence ID" value="EDV92106.1"/>
    <property type="molecule type" value="Genomic_DNA"/>
</dbReference>
<comment type="function">
    <text evidence="4">Essential component of the PAM complex, a complex required for the translocation of transit peptide-containing proteins from the inner membrane into the mitochondrial matrix in an ATP-dependent manner.</text>
</comment>
<evidence type="ECO:0000256" key="4">
    <source>
        <dbReference type="RuleBase" id="RU000640"/>
    </source>
</evidence>
<dbReference type="Gene3D" id="3.90.20.20">
    <property type="match status" value="1"/>
</dbReference>
<dbReference type="GO" id="GO:0051087">
    <property type="term" value="F:protein-folding chaperone binding"/>
    <property type="evidence" value="ECO:0007669"/>
    <property type="project" value="InterPro"/>
</dbReference>
<dbReference type="FunCoup" id="B4JN13">
    <property type="interactions" value="1902"/>
</dbReference>
<dbReference type="InterPro" id="IPR000740">
    <property type="entry name" value="GrpE"/>
</dbReference>
<dbReference type="PRINTS" id="PR00773">
    <property type="entry name" value="GRPEPROTEIN"/>
</dbReference>
<dbReference type="Gene3D" id="2.30.22.10">
    <property type="entry name" value="Head domain of nucleotide exchange factor GrpE"/>
    <property type="match status" value="1"/>
</dbReference>
<dbReference type="HAMAP" id="MF_01151">
    <property type="entry name" value="GrpE"/>
    <property type="match status" value="1"/>
</dbReference>
<dbReference type="HOGENOM" id="CLU_057217_0_1_1"/>
<name>B4JN13_DROGR</name>
<dbReference type="PROSITE" id="PS01071">
    <property type="entry name" value="GRPE"/>
    <property type="match status" value="1"/>
</dbReference>
<organism evidence="7">
    <name type="scientific">Drosophila grimshawi</name>
    <name type="common">Hawaiian fruit fly</name>
    <name type="synonym">Idiomyia grimshawi</name>
    <dbReference type="NCBI Taxonomy" id="7222"/>
    <lineage>
        <taxon>Eukaryota</taxon>
        <taxon>Metazoa</taxon>
        <taxon>Ecdysozoa</taxon>
        <taxon>Arthropoda</taxon>
        <taxon>Hexapoda</taxon>
        <taxon>Insecta</taxon>
        <taxon>Pterygota</taxon>
        <taxon>Neoptera</taxon>
        <taxon>Endopterygota</taxon>
        <taxon>Diptera</taxon>
        <taxon>Brachycera</taxon>
        <taxon>Muscomorpha</taxon>
        <taxon>Ephydroidea</taxon>
        <taxon>Drosophilidae</taxon>
        <taxon>Drosophila</taxon>
        <taxon>Hawaiian Drosophila</taxon>
    </lineage>
</organism>
<evidence type="ECO:0000256" key="5">
    <source>
        <dbReference type="RuleBase" id="RU004478"/>
    </source>
</evidence>
<reference evidence="6 7" key="1">
    <citation type="journal article" date="2007" name="Nature">
        <title>Evolution of genes and genomes on the Drosophila phylogeny.</title>
        <authorList>
            <consortium name="Drosophila 12 Genomes Consortium"/>
            <person name="Clark A.G."/>
            <person name="Eisen M.B."/>
            <person name="Smith D.R."/>
            <person name="Bergman C.M."/>
            <person name="Oliver B."/>
            <person name="Markow T.A."/>
            <person name="Kaufman T.C."/>
            <person name="Kellis M."/>
            <person name="Gelbart W."/>
            <person name="Iyer V.N."/>
            <person name="Pollard D.A."/>
            <person name="Sackton T.B."/>
            <person name="Larracuente A.M."/>
            <person name="Singh N.D."/>
            <person name="Abad J.P."/>
            <person name="Abt D.N."/>
            <person name="Adryan B."/>
            <person name="Aguade M."/>
            <person name="Akashi H."/>
            <person name="Anderson W.W."/>
            <person name="Aquadro C.F."/>
            <person name="Ardell D.H."/>
            <person name="Arguello R."/>
            <person name="Artieri C.G."/>
            <person name="Barbash D.A."/>
            <person name="Barker D."/>
            <person name="Barsanti P."/>
            <person name="Batterham P."/>
            <person name="Batzoglou S."/>
            <person name="Begun D."/>
            <person name="Bhutkar A."/>
            <person name="Blanco E."/>
            <person name="Bosak S.A."/>
            <person name="Bradley R.K."/>
            <person name="Brand A.D."/>
            <person name="Brent M.R."/>
            <person name="Brooks A.N."/>
            <person name="Brown R.H."/>
            <person name="Butlin R.K."/>
            <person name="Caggese C."/>
            <person name="Calvi B.R."/>
            <person name="Bernardo de Carvalho A."/>
            <person name="Caspi A."/>
            <person name="Castrezana S."/>
            <person name="Celniker S.E."/>
            <person name="Chang J.L."/>
            <person name="Chapple C."/>
            <person name="Chatterji S."/>
            <person name="Chinwalla A."/>
            <person name="Civetta A."/>
            <person name="Clifton S.W."/>
            <person name="Comeron J.M."/>
            <person name="Costello J.C."/>
            <person name="Coyne J.A."/>
            <person name="Daub J."/>
            <person name="David R.G."/>
            <person name="Delcher A.L."/>
            <person name="Delehaunty K."/>
            <person name="Do C.B."/>
            <person name="Ebling H."/>
            <person name="Edwards K."/>
            <person name="Eickbush T."/>
            <person name="Evans J.D."/>
            <person name="Filipski A."/>
            <person name="Findeiss S."/>
            <person name="Freyhult E."/>
            <person name="Fulton L."/>
            <person name="Fulton R."/>
            <person name="Garcia A.C."/>
            <person name="Gardiner A."/>
            <person name="Garfield D.A."/>
            <person name="Garvin B.E."/>
            <person name="Gibson G."/>
            <person name="Gilbert D."/>
            <person name="Gnerre S."/>
            <person name="Godfrey J."/>
            <person name="Good R."/>
            <person name="Gotea V."/>
            <person name="Gravely B."/>
            <person name="Greenberg A.J."/>
            <person name="Griffiths-Jones S."/>
            <person name="Gross S."/>
            <person name="Guigo R."/>
            <person name="Gustafson E.A."/>
            <person name="Haerty W."/>
            <person name="Hahn M.W."/>
            <person name="Halligan D.L."/>
            <person name="Halpern A.L."/>
            <person name="Halter G.M."/>
            <person name="Han M.V."/>
            <person name="Heger A."/>
            <person name="Hillier L."/>
            <person name="Hinrichs A.S."/>
            <person name="Holmes I."/>
            <person name="Hoskins R.A."/>
            <person name="Hubisz M.J."/>
            <person name="Hultmark D."/>
            <person name="Huntley M.A."/>
            <person name="Jaffe D.B."/>
            <person name="Jagadeeshan S."/>
            <person name="Jeck W.R."/>
            <person name="Johnson J."/>
            <person name="Jones C.D."/>
            <person name="Jordan W.C."/>
            <person name="Karpen G.H."/>
            <person name="Kataoka E."/>
            <person name="Keightley P.D."/>
            <person name="Kheradpour P."/>
            <person name="Kirkness E.F."/>
            <person name="Koerich L.B."/>
            <person name="Kristiansen K."/>
            <person name="Kudrna D."/>
            <person name="Kulathinal R.J."/>
            <person name="Kumar S."/>
            <person name="Kwok R."/>
            <person name="Lander E."/>
            <person name="Langley C.H."/>
            <person name="Lapoint R."/>
            <person name="Lazzaro B.P."/>
            <person name="Lee S.J."/>
            <person name="Levesque L."/>
            <person name="Li R."/>
            <person name="Lin C.F."/>
            <person name="Lin M.F."/>
            <person name="Lindblad-Toh K."/>
            <person name="Llopart A."/>
            <person name="Long M."/>
            <person name="Low L."/>
            <person name="Lozovsky E."/>
            <person name="Lu J."/>
            <person name="Luo M."/>
            <person name="Machado C.A."/>
            <person name="Makalowski W."/>
            <person name="Marzo M."/>
            <person name="Matsuda M."/>
            <person name="Matzkin L."/>
            <person name="McAllister B."/>
            <person name="McBride C.S."/>
            <person name="McKernan B."/>
            <person name="McKernan K."/>
            <person name="Mendez-Lago M."/>
            <person name="Minx P."/>
            <person name="Mollenhauer M.U."/>
            <person name="Montooth K."/>
            <person name="Mount S.M."/>
            <person name="Mu X."/>
            <person name="Myers E."/>
            <person name="Negre B."/>
            <person name="Newfeld S."/>
            <person name="Nielsen R."/>
            <person name="Noor M.A."/>
            <person name="O'Grady P."/>
            <person name="Pachter L."/>
            <person name="Papaceit M."/>
            <person name="Parisi M.J."/>
            <person name="Parisi M."/>
            <person name="Parts L."/>
            <person name="Pedersen J.S."/>
            <person name="Pesole G."/>
            <person name="Phillippy A.M."/>
            <person name="Ponting C.P."/>
            <person name="Pop M."/>
            <person name="Porcelli D."/>
            <person name="Powell J.R."/>
            <person name="Prohaska S."/>
            <person name="Pruitt K."/>
            <person name="Puig M."/>
            <person name="Quesneville H."/>
            <person name="Ram K.R."/>
            <person name="Rand D."/>
            <person name="Rasmussen M.D."/>
            <person name="Reed L.K."/>
            <person name="Reenan R."/>
            <person name="Reily A."/>
            <person name="Remington K.A."/>
            <person name="Rieger T.T."/>
            <person name="Ritchie M.G."/>
            <person name="Robin C."/>
            <person name="Rogers Y.H."/>
            <person name="Rohde C."/>
            <person name="Rozas J."/>
            <person name="Rubenfield M.J."/>
            <person name="Ruiz A."/>
            <person name="Russo S."/>
            <person name="Salzberg S.L."/>
            <person name="Sanchez-Gracia A."/>
            <person name="Saranga D.J."/>
            <person name="Sato H."/>
            <person name="Schaeffer S.W."/>
            <person name="Schatz M.C."/>
            <person name="Schlenke T."/>
            <person name="Schwartz R."/>
            <person name="Segarra C."/>
            <person name="Singh R.S."/>
            <person name="Sirot L."/>
            <person name="Sirota M."/>
            <person name="Sisneros N.B."/>
            <person name="Smith C.D."/>
            <person name="Smith T.F."/>
            <person name="Spieth J."/>
            <person name="Stage D.E."/>
            <person name="Stark A."/>
            <person name="Stephan W."/>
            <person name="Strausberg R.L."/>
            <person name="Strempel S."/>
            <person name="Sturgill D."/>
            <person name="Sutton G."/>
            <person name="Sutton G.G."/>
            <person name="Tao W."/>
            <person name="Teichmann S."/>
            <person name="Tobari Y.N."/>
            <person name="Tomimura Y."/>
            <person name="Tsolas J.M."/>
            <person name="Valente V.L."/>
            <person name="Venter E."/>
            <person name="Venter J.C."/>
            <person name="Vicario S."/>
            <person name="Vieira F.G."/>
            <person name="Vilella A.J."/>
            <person name="Villasante A."/>
            <person name="Walenz B."/>
            <person name="Wang J."/>
            <person name="Wasserman M."/>
            <person name="Watts T."/>
            <person name="Wilson D."/>
            <person name="Wilson R.K."/>
            <person name="Wing R.A."/>
            <person name="Wolfner M.F."/>
            <person name="Wong A."/>
            <person name="Wong G.K."/>
            <person name="Wu C.I."/>
            <person name="Wu G."/>
            <person name="Yamamoto D."/>
            <person name="Yang H.P."/>
            <person name="Yang S.P."/>
            <person name="Yorke J.A."/>
            <person name="Yoshida K."/>
            <person name="Zdobnov E."/>
            <person name="Zhang P."/>
            <person name="Zhang Y."/>
            <person name="Zimin A.V."/>
            <person name="Baldwin J."/>
            <person name="Abdouelleil A."/>
            <person name="Abdulkadir J."/>
            <person name="Abebe A."/>
            <person name="Abera B."/>
            <person name="Abreu J."/>
            <person name="Acer S.C."/>
            <person name="Aftuck L."/>
            <person name="Alexander A."/>
            <person name="An P."/>
            <person name="Anderson E."/>
            <person name="Anderson S."/>
            <person name="Arachi H."/>
            <person name="Azer M."/>
            <person name="Bachantsang P."/>
            <person name="Barry A."/>
            <person name="Bayul T."/>
            <person name="Berlin A."/>
            <person name="Bessette D."/>
            <person name="Bloom T."/>
            <person name="Blye J."/>
            <person name="Boguslavskiy L."/>
            <person name="Bonnet C."/>
            <person name="Boukhgalter B."/>
            <person name="Bourzgui I."/>
            <person name="Brown A."/>
            <person name="Cahill P."/>
            <person name="Channer S."/>
            <person name="Cheshatsang Y."/>
            <person name="Chuda L."/>
            <person name="Citroen M."/>
            <person name="Collymore A."/>
            <person name="Cooke P."/>
            <person name="Costello M."/>
            <person name="D'Aco K."/>
            <person name="Daza R."/>
            <person name="De Haan G."/>
            <person name="DeGray S."/>
            <person name="DeMaso C."/>
            <person name="Dhargay N."/>
            <person name="Dooley K."/>
            <person name="Dooley E."/>
            <person name="Doricent M."/>
            <person name="Dorje P."/>
            <person name="Dorjee K."/>
            <person name="Dupes A."/>
            <person name="Elong R."/>
            <person name="Falk J."/>
            <person name="Farina A."/>
            <person name="Faro S."/>
            <person name="Ferguson D."/>
            <person name="Fisher S."/>
            <person name="Foley C.D."/>
            <person name="Franke A."/>
            <person name="Friedrich D."/>
            <person name="Gadbois L."/>
            <person name="Gearin G."/>
            <person name="Gearin C.R."/>
            <person name="Giannoukos G."/>
            <person name="Goode T."/>
            <person name="Graham J."/>
            <person name="Grandbois E."/>
            <person name="Grewal S."/>
            <person name="Gyaltsen K."/>
            <person name="Hafez N."/>
            <person name="Hagos B."/>
            <person name="Hall J."/>
            <person name="Henson C."/>
            <person name="Hollinger A."/>
            <person name="Honan T."/>
            <person name="Huard M.D."/>
            <person name="Hughes L."/>
            <person name="Hurhula B."/>
            <person name="Husby M.E."/>
            <person name="Kamat A."/>
            <person name="Kanga B."/>
            <person name="Kashin S."/>
            <person name="Khazanovich D."/>
            <person name="Kisner P."/>
            <person name="Lance K."/>
            <person name="Lara M."/>
            <person name="Lee W."/>
            <person name="Lennon N."/>
            <person name="Letendre F."/>
            <person name="LeVine R."/>
            <person name="Lipovsky A."/>
            <person name="Liu X."/>
            <person name="Liu J."/>
            <person name="Liu S."/>
            <person name="Lokyitsang T."/>
            <person name="Lokyitsang Y."/>
            <person name="Lubonja R."/>
            <person name="Lui A."/>
            <person name="MacDonald P."/>
            <person name="Magnisalis V."/>
            <person name="Maru K."/>
            <person name="Matthews C."/>
            <person name="McCusker W."/>
            <person name="McDonough S."/>
            <person name="Mehta T."/>
            <person name="Meldrim J."/>
            <person name="Meneus L."/>
            <person name="Mihai O."/>
            <person name="Mihalev A."/>
            <person name="Mihova T."/>
            <person name="Mittelman R."/>
            <person name="Mlenga V."/>
            <person name="Montmayeur A."/>
            <person name="Mulrain L."/>
            <person name="Navidi A."/>
            <person name="Naylor J."/>
            <person name="Negash T."/>
            <person name="Nguyen T."/>
            <person name="Nguyen N."/>
            <person name="Nicol R."/>
            <person name="Norbu C."/>
            <person name="Norbu N."/>
            <person name="Novod N."/>
            <person name="O'Neill B."/>
            <person name="Osman S."/>
            <person name="Markiewicz E."/>
            <person name="Oyono O.L."/>
            <person name="Patti C."/>
            <person name="Phunkhang P."/>
            <person name="Pierre F."/>
            <person name="Priest M."/>
            <person name="Raghuraman S."/>
            <person name="Rege F."/>
            <person name="Reyes R."/>
            <person name="Rise C."/>
            <person name="Rogov P."/>
            <person name="Ross K."/>
            <person name="Ryan E."/>
            <person name="Settipalli S."/>
            <person name="Shea T."/>
            <person name="Sherpa N."/>
            <person name="Shi L."/>
            <person name="Shih D."/>
            <person name="Sparrow T."/>
            <person name="Spaulding J."/>
            <person name="Stalker J."/>
            <person name="Stange-Thomann N."/>
            <person name="Stavropoulos S."/>
            <person name="Stone C."/>
            <person name="Strader C."/>
            <person name="Tesfaye S."/>
            <person name="Thomson T."/>
            <person name="Thoulutsang Y."/>
            <person name="Thoulutsang D."/>
            <person name="Topham K."/>
            <person name="Topping I."/>
            <person name="Tsamla T."/>
            <person name="Vassiliev H."/>
            <person name="Vo A."/>
            <person name="Wangchuk T."/>
            <person name="Wangdi T."/>
            <person name="Weiand M."/>
            <person name="Wilkinson J."/>
            <person name="Wilson A."/>
            <person name="Yadav S."/>
            <person name="Young G."/>
            <person name="Yu Q."/>
            <person name="Zembek L."/>
            <person name="Zhong D."/>
            <person name="Zimmer A."/>
            <person name="Zwirko Z."/>
            <person name="Jaffe D.B."/>
            <person name="Alvarez P."/>
            <person name="Brockman W."/>
            <person name="Butler J."/>
            <person name="Chin C."/>
            <person name="Gnerre S."/>
            <person name="Grabherr M."/>
            <person name="Kleber M."/>
            <person name="Mauceli E."/>
            <person name="MacCallum I."/>
        </authorList>
    </citation>
    <scope>NUCLEOTIDE SEQUENCE [LARGE SCALE GENOMIC DNA]</scope>
    <source>
        <strain evidence="7">Tucson 15287-2541.00</strain>
    </source>
</reference>
<dbReference type="eggNOG" id="KOG3003">
    <property type="taxonomic scope" value="Eukaryota"/>
</dbReference>
<dbReference type="GO" id="GO:0000774">
    <property type="term" value="F:adenyl-nucleotide exchange factor activity"/>
    <property type="evidence" value="ECO:0007669"/>
    <property type="project" value="InterPro"/>
</dbReference>
<dbReference type="PANTHER" id="PTHR21237">
    <property type="entry name" value="GRPE PROTEIN"/>
    <property type="match status" value="1"/>
</dbReference>
<keyword evidence="7" id="KW-1185">Reference proteome</keyword>
<dbReference type="KEGG" id="dgr:6565741"/>
<dbReference type="GO" id="GO:0001405">
    <property type="term" value="C:PAM complex, Tim23 associated import motor"/>
    <property type="evidence" value="ECO:0007669"/>
    <property type="project" value="TreeGrafter"/>
</dbReference>
<dbReference type="OrthoDB" id="201635at2759"/>
<dbReference type="FunFam" id="2.30.22.10:FF:000002">
    <property type="entry name" value="GrpE protein homolog"/>
    <property type="match status" value="1"/>
</dbReference>
<comment type="subcellular location">
    <subcellularLocation>
        <location evidence="1 4">Mitochondrion matrix</location>
    </subcellularLocation>
</comment>
<evidence type="ECO:0000313" key="7">
    <source>
        <dbReference type="Proteomes" id="UP000001070"/>
    </source>
</evidence>
<dbReference type="AlphaFoldDB" id="B4JN13"/>
<dbReference type="OMA" id="NEHHAMF"/>
<dbReference type="InParanoid" id="B4JN13"/>
<dbReference type="STRING" id="7222.B4JN13"/>
<accession>B4JN13</accession>
<dbReference type="InterPro" id="IPR013805">
    <property type="entry name" value="GrpE_CC"/>
</dbReference>
<gene>
    <name evidence="6" type="primary">Dgri\GH24729</name>
    <name evidence="6" type="ORF">Dgri_GH24729</name>
</gene>
<evidence type="ECO:0000256" key="3">
    <source>
        <dbReference type="ARBA" id="ARBA00023186"/>
    </source>
</evidence>
<protein>
    <recommendedName>
        <fullName evidence="4">GrpE protein homolog</fullName>
    </recommendedName>
</protein>
<keyword evidence="3 4" id="KW-0143">Chaperone</keyword>